<dbReference type="Proteomes" id="UP000009172">
    <property type="component" value="Unassembled WGS sequence"/>
</dbReference>
<name>F2S299_TRIT1</name>
<dbReference type="AlphaFoldDB" id="F2S299"/>
<keyword evidence="2" id="KW-1185">Reference proteome</keyword>
<dbReference type="OrthoDB" id="5346581at2759"/>
<evidence type="ECO:0000313" key="1">
    <source>
        <dbReference type="EMBL" id="EGD97698.1"/>
    </source>
</evidence>
<reference evidence="2" key="1">
    <citation type="journal article" date="2012" name="MBio">
        <title>Comparative genome analysis of Trichophyton rubrum and related dermatophytes reveals candidate genes involved in infection.</title>
        <authorList>
            <person name="Martinez D.A."/>
            <person name="Oliver B.G."/>
            <person name="Graeser Y."/>
            <person name="Goldberg J.M."/>
            <person name="Li W."/>
            <person name="Martinez-Rossi N.M."/>
            <person name="Monod M."/>
            <person name="Shelest E."/>
            <person name="Barton R.C."/>
            <person name="Birch E."/>
            <person name="Brakhage A.A."/>
            <person name="Chen Z."/>
            <person name="Gurr S.J."/>
            <person name="Heiman D."/>
            <person name="Heitman J."/>
            <person name="Kosti I."/>
            <person name="Rossi A."/>
            <person name="Saif S."/>
            <person name="Samalova M."/>
            <person name="Saunders C.W."/>
            <person name="Shea T."/>
            <person name="Summerbell R.C."/>
            <person name="Xu J."/>
            <person name="Young S."/>
            <person name="Zeng Q."/>
            <person name="Birren B.W."/>
            <person name="Cuomo C.A."/>
            <person name="White T.C."/>
        </authorList>
    </citation>
    <scope>NUCLEOTIDE SEQUENCE [LARGE SCALE GENOMIC DNA]</scope>
    <source>
        <strain evidence="2">CBS 112818</strain>
    </source>
</reference>
<gene>
    <name evidence="1" type="ORF">TESG_05100</name>
</gene>
<sequence>MSERLIEILAVLCHGIAVHLYQAYDGGFYKPEPPDPITWHEELVPNMLPPPPHKALPAELYHSSYSSWSQSLNRVEYRLFKGVILFNYRKTGFKYKDIFIHPVGRYERIIYLSGGHAVLFAVKTSQDMRRLWKIGPGEREIVRDGRNYFVKPQAAARVTSY</sequence>
<proteinExistence type="predicted"/>
<protein>
    <submittedName>
        <fullName evidence="1">Uncharacterized protein</fullName>
    </submittedName>
</protein>
<dbReference type="HOGENOM" id="CLU_1644942_0_0_1"/>
<dbReference type="EMBL" id="GG698504">
    <property type="protein sequence ID" value="EGD97698.1"/>
    <property type="molecule type" value="Genomic_DNA"/>
</dbReference>
<accession>F2S299</accession>
<organism evidence="1 2">
    <name type="scientific">Trichophyton tonsurans (strain CBS 112818)</name>
    <name type="common">Scalp ringworm fungus</name>
    <dbReference type="NCBI Taxonomy" id="647933"/>
    <lineage>
        <taxon>Eukaryota</taxon>
        <taxon>Fungi</taxon>
        <taxon>Dikarya</taxon>
        <taxon>Ascomycota</taxon>
        <taxon>Pezizomycotina</taxon>
        <taxon>Eurotiomycetes</taxon>
        <taxon>Eurotiomycetidae</taxon>
        <taxon>Onygenales</taxon>
        <taxon>Arthrodermataceae</taxon>
        <taxon>Trichophyton</taxon>
    </lineage>
</organism>
<evidence type="ECO:0000313" key="2">
    <source>
        <dbReference type="Proteomes" id="UP000009172"/>
    </source>
</evidence>